<dbReference type="EMBL" id="UINC01129245">
    <property type="protein sequence ID" value="SVD09502.1"/>
    <property type="molecule type" value="Genomic_DNA"/>
</dbReference>
<dbReference type="InterPro" id="IPR038297">
    <property type="entry name" value="CcmH/CycL/NrfF/Ccl2_sf"/>
</dbReference>
<organism evidence="7">
    <name type="scientific">marine metagenome</name>
    <dbReference type="NCBI Taxonomy" id="408172"/>
    <lineage>
        <taxon>unclassified sequences</taxon>
        <taxon>metagenomes</taxon>
        <taxon>ecological metagenomes</taxon>
    </lineage>
</organism>
<feature type="transmembrane region" description="Helical" evidence="5">
    <location>
        <begin position="102"/>
        <end position="119"/>
    </location>
</feature>
<evidence type="ECO:0000256" key="1">
    <source>
        <dbReference type="ARBA" id="ARBA00010342"/>
    </source>
</evidence>
<evidence type="ECO:0000256" key="4">
    <source>
        <dbReference type="ARBA" id="ARBA00023004"/>
    </source>
</evidence>
<evidence type="ECO:0000256" key="3">
    <source>
        <dbReference type="ARBA" id="ARBA00022723"/>
    </source>
</evidence>
<protein>
    <recommendedName>
        <fullName evidence="6">CcmH/CycL/Ccl2/NrfF N-terminal domain-containing protein</fullName>
    </recommendedName>
</protein>
<accession>A0A382SIW6</accession>
<feature type="non-terminal residue" evidence="7">
    <location>
        <position position="135"/>
    </location>
</feature>
<reference evidence="7" key="1">
    <citation type="submission" date="2018-05" db="EMBL/GenBank/DDBJ databases">
        <authorList>
            <person name="Lanie J.A."/>
            <person name="Ng W.-L."/>
            <person name="Kazmierczak K.M."/>
            <person name="Andrzejewski T.M."/>
            <person name="Davidsen T.M."/>
            <person name="Wayne K.J."/>
            <person name="Tettelin H."/>
            <person name="Glass J.I."/>
            <person name="Rusch D."/>
            <person name="Podicherti R."/>
            <person name="Tsui H.-C.T."/>
            <person name="Winkler M.E."/>
        </authorList>
    </citation>
    <scope>NUCLEOTIDE SEQUENCE</scope>
</reference>
<comment type="similarity">
    <text evidence="1">Belongs to the CcmH/CycL/Ccl2/NrfF family.</text>
</comment>
<keyword evidence="5" id="KW-1133">Transmembrane helix</keyword>
<dbReference type="Gene3D" id="1.10.8.640">
    <property type="entry name" value="Cytochrome C biogenesis protein"/>
    <property type="match status" value="1"/>
</dbReference>
<evidence type="ECO:0000256" key="5">
    <source>
        <dbReference type="SAM" id="Phobius"/>
    </source>
</evidence>
<sequence>MMSRFQKLLSVFVAILLITIASSELANAAAVLADLENALMCTCDDKCGKVLINCTCSTADKNRKKFTKLLESGLTVDQIIQQQIEKYGETVLSAPTKNGFNLTAWIMPFGALIFGGLGLRRLLNGWIAKSTDIQS</sequence>
<evidence type="ECO:0000259" key="6">
    <source>
        <dbReference type="Pfam" id="PF03918"/>
    </source>
</evidence>
<keyword evidence="5" id="KW-0812">Transmembrane</keyword>
<keyword evidence="4" id="KW-0408">Iron</keyword>
<keyword evidence="3" id="KW-0479">Metal-binding</keyword>
<dbReference type="Pfam" id="PF03918">
    <property type="entry name" value="CcmH"/>
    <property type="match status" value="1"/>
</dbReference>
<keyword evidence="2" id="KW-0349">Heme</keyword>
<dbReference type="InterPro" id="IPR005616">
    <property type="entry name" value="CcmH/CycL/Ccl2/NrfF_N"/>
</dbReference>
<dbReference type="GO" id="GO:0046872">
    <property type="term" value="F:metal ion binding"/>
    <property type="evidence" value="ECO:0007669"/>
    <property type="project" value="UniProtKB-KW"/>
</dbReference>
<evidence type="ECO:0000256" key="2">
    <source>
        <dbReference type="ARBA" id="ARBA00022617"/>
    </source>
</evidence>
<gene>
    <name evidence="7" type="ORF">METZ01_LOCUS362356</name>
</gene>
<dbReference type="AlphaFoldDB" id="A0A382SIW6"/>
<evidence type="ECO:0000313" key="7">
    <source>
        <dbReference type="EMBL" id="SVD09502.1"/>
    </source>
</evidence>
<feature type="domain" description="CcmH/CycL/Ccl2/NrfF N-terminal" evidence="6">
    <location>
        <begin position="28"/>
        <end position="127"/>
    </location>
</feature>
<name>A0A382SIW6_9ZZZZ</name>
<keyword evidence="5" id="KW-0472">Membrane</keyword>
<proteinExistence type="inferred from homology"/>